<evidence type="ECO:0000313" key="2">
    <source>
        <dbReference type="Proteomes" id="UP001262410"/>
    </source>
</evidence>
<proteinExistence type="predicted"/>
<dbReference type="EMBL" id="JAVDPW010000014">
    <property type="protein sequence ID" value="MDR6293776.1"/>
    <property type="molecule type" value="Genomic_DNA"/>
</dbReference>
<dbReference type="RefSeq" id="WP_309801027.1">
    <property type="nucleotide sequence ID" value="NZ_JAVDPW010000014.1"/>
</dbReference>
<protein>
    <submittedName>
        <fullName evidence="1">Uncharacterized protein</fullName>
    </submittedName>
</protein>
<keyword evidence="2" id="KW-1185">Reference proteome</keyword>
<organism evidence="1 2">
    <name type="scientific">Inquilinus ginsengisoli</name>
    <dbReference type="NCBI Taxonomy" id="363840"/>
    <lineage>
        <taxon>Bacteria</taxon>
        <taxon>Pseudomonadati</taxon>
        <taxon>Pseudomonadota</taxon>
        <taxon>Alphaproteobacteria</taxon>
        <taxon>Rhodospirillales</taxon>
        <taxon>Rhodospirillaceae</taxon>
        <taxon>Inquilinus</taxon>
    </lineage>
</organism>
<gene>
    <name evidence="1" type="ORF">E9232_006329</name>
</gene>
<accession>A0ABU1JYS4</accession>
<name>A0ABU1JYS4_9PROT</name>
<reference evidence="1 2" key="1">
    <citation type="submission" date="2023-07" db="EMBL/GenBank/DDBJ databases">
        <title>Sorghum-associated microbial communities from plants grown in Nebraska, USA.</title>
        <authorList>
            <person name="Schachtman D."/>
        </authorList>
    </citation>
    <scope>NUCLEOTIDE SEQUENCE [LARGE SCALE GENOMIC DNA]</scope>
    <source>
        <strain evidence="1 2">584</strain>
    </source>
</reference>
<comment type="caution">
    <text evidence="1">The sequence shown here is derived from an EMBL/GenBank/DDBJ whole genome shotgun (WGS) entry which is preliminary data.</text>
</comment>
<evidence type="ECO:0000313" key="1">
    <source>
        <dbReference type="EMBL" id="MDR6293776.1"/>
    </source>
</evidence>
<sequence length="79" mass="8721">MVMGSVLWMEGVGLGLARNIVPRNALETGSEQGFGICEKVAHHCVTRPDNAAFDIAGRPGKLDLEDGRKPTHWLARFRY</sequence>
<dbReference type="Proteomes" id="UP001262410">
    <property type="component" value="Unassembled WGS sequence"/>
</dbReference>